<sequence>MILLKETLPIISVLMQTPAEMLDTGLGGTGPPPLPPQPPPHQSPAKEGSGNERRPLKVPSAVAQRLGVWVGQTKLNQQTFLDAGLSARQDGGCNKDREVLLSVINLPTESFV</sequence>
<feature type="region of interest" description="Disordered" evidence="1">
    <location>
        <begin position="21"/>
        <end position="58"/>
    </location>
</feature>
<keyword evidence="3" id="KW-1185">Reference proteome</keyword>
<protein>
    <submittedName>
        <fullName evidence="2">Uncharacterized protein</fullName>
    </submittedName>
</protein>
<accession>A0A9X9LFL9</accession>
<name>A0A9X9LFL9_GULGU</name>
<reference evidence="2 3" key="1">
    <citation type="submission" date="2018-10" db="EMBL/GenBank/DDBJ databases">
        <authorList>
            <person name="Ekblom R."/>
            <person name="Jareborg N."/>
        </authorList>
    </citation>
    <scope>NUCLEOTIDE SEQUENCE [LARGE SCALE GENOMIC DNA]</scope>
    <source>
        <tissue evidence="2">Muscle</tissue>
    </source>
</reference>
<dbReference type="EMBL" id="CYRY02002193">
    <property type="protein sequence ID" value="VCW66853.1"/>
    <property type="molecule type" value="Genomic_DNA"/>
</dbReference>
<organism evidence="2 3">
    <name type="scientific">Gulo gulo</name>
    <name type="common">Wolverine</name>
    <name type="synonym">Gluton</name>
    <dbReference type="NCBI Taxonomy" id="48420"/>
    <lineage>
        <taxon>Eukaryota</taxon>
        <taxon>Metazoa</taxon>
        <taxon>Chordata</taxon>
        <taxon>Craniata</taxon>
        <taxon>Vertebrata</taxon>
        <taxon>Euteleostomi</taxon>
        <taxon>Mammalia</taxon>
        <taxon>Eutheria</taxon>
        <taxon>Laurasiatheria</taxon>
        <taxon>Carnivora</taxon>
        <taxon>Caniformia</taxon>
        <taxon>Musteloidea</taxon>
        <taxon>Mustelidae</taxon>
        <taxon>Guloninae</taxon>
        <taxon>Gulo</taxon>
    </lineage>
</organism>
<evidence type="ECO:0000313" key="2">
    <source>
        <dbReference type="EMBL" id="VCW66853.1"/>
    </source>
</evidence>
<comment type="caution">
    <text evidence="2">The sequence shown here is derived from an EMBL/GenBank/DDBJ whole genome shotgun (WGS) entry which is preliminary data.</text>
</comment>
<evidence type="ECO:0000313" key="3">
    <source>
        <dbReference type="Proteomes" id="UP000269945"/>
    </source>
</evidence>
<gene>
    <name evidence="2" type="ORF">BN2614_LOCUS2</name>
</gene>
<feature type="compositionally biased region" description="Pro residues" evidence="1">
    <location>
        <begin position="30"/>
        <end position="42"/>
    </location>
</feature>
<evidence type="ECO:0000256" key="1">
    <source>
        <dbReference type="SAM" id="MobiDB-lite"/>
    </source>
</evidence>
<dbReference type="Proteomes" id="UP000269945">
    <property type="component" value="Unassembled WGS sequence"/>
</dbReference>
<proteinExistence type="predicted"/>
<dbReference type="AlphaFoldDB" id="A0A9X9LFL9"/>